<protein>
    <submittedName>
        <fullName evidence="3">Uncharacterized protein</fullName>
    </submittedName>
</protein>
<dbReference type="EMBL" id="PKUS01000001">
    <property type="protein sequence ID" value="PLW70805.1"/>
    <property type="molecule type" value="Genomic_DNA"/>
</dbReference>
<dbReference type="Pfam" id="PF14559">
    <property type="entry name" value="TPR_19"/>
    <property type="match status" value="1"/>
</dbReference>
<sequence>MLQQAQQYYAGGQLAQAQQLFSRLNAQQPQAAEPLEFLAMLALQAGKGDEAVSCFRQLTENFPDNPLYVDRLASLLAKLGKPREALKAYRRLLDARPQLVASRFNYASLLRRLGENEEALSAYQRCLDDGIEQPEEVLSTLGSILADLNRDEEAASALNRALSLNPGYAPAHYNLALYHEESGNWERAKEHFQRIAQADPLYPRAIARLVQSETIGDKQHPLIGQVTTLLTSGQLPPEVQEELHFALAKALDDCGQYTRAFGECQRANALASKRTKAYQREREEQWVTSIIGRDEAADWSAIQPVSQAPLVFICGLFRSGSTLLEQMLGAHPGLVPGGEIDFFPRHLPPGNLAAGVCATQAEEAGRAYLQYLDKHYPAGARVINKRLDNGYYVGLLRQLFPHARFLRTMRHPLDNAVSIFFQQLAGDFPYANNLMDIGHYWLQQQRLLDHWALRYPQSVTAVHYEDLVARPQQTLEPVLLGLGLDWDDACLAFHQQRVRVRTASVAQVRKPLYTTSANRWQHYADQLEPLRELLVSEGAPGLLT</sequence>
<accession>A0A2N5X8J6</accession>
<dbReference type="InterPro" id="IPR011990">
    <property type="entry name" value="TPR-like_helical_dom_sf"/>
</dbReference>
<dbReference type="OrthoDB" id="9815894at2"/>
<evidence type="ECO:0000256" key="2">
    <source>
        <dbReference type="PROSITE-ProRule" id="PRU00339"/>
    </source>
</evidence>
<keyword evidence="1" id="KW-0808">Transferase</keyword>
<evidence type="ECO:0000313" key="4">
    <source>
        <dbReference type="Proteomes" id="UP000235005"/>
    </source>
</evidence>
<dbReference type="PANTHER" id="PTHR12788:SF10">
    <property type="entry name" value="PROTEIN-TYROSINE SULFOTRANSFERASE"/>
    <property type="match status" value="1"/>
</dbReference>
<proteinExistence type="predicted"/>
<dbReference type="RefSeq" id="WP_101517037.1">
    <property type="nucleotide sequence ID" value="NZ_PKUS01000001.1"/>
</dbReference>
<dbReference type="InterPro" id="IPR026634">
    <property type="entry name" value="TPST-like"/>
</dbReference>
<dbReference type="GO" id="GO:0008476">
    <property type="term" value="F:protein-tyrosine sulfotransferase activity"/>
    <property type="evidence" value="ECO:0007669"/>
    <property type="project" value="InterPro"/>
</dbReference>
<feature type="repeat" description="TPR" evidence="2">
    <location>
        <begin position="135"/>
        <end position="168"/>
    </location>
</feature>
<dbReference type="InterPro" id="IPR019734">
    <property type="entry name" value="TPR_rpt"/>
</dbReference>
<comment type="caution">
    <text evidence="3">The sequence shown here is derived from an EMBL/GenBank/DDBJ whole genome shotgun (WGS) entry which is preliminary data.</text>
</comment>
<name>A0A2N5X8J6_9GAMM</name>
<dbReference type="Pfam" id="PF13432">
    <property type="entry name" value="TPR_16"/>
    <property type="match status" value="2"/>
</dbReference>
<gene>
    <name evidence="3" type="ORF">C0039_01345</name>
</gene>
<dbReference type="SUPFAM" id="SSF52540">
    <property type="entry name" value="P-loop containing nucleoside triphosphate hydrolases"/>
    <property type="match status" value="1"/>
</dbReference>
<evidence type="ECO:0000256" key="1">
    <source>
        <dbReference type="ARBA" id="ARBA00022679"/>
    </source>
</evidence>
<dbReference type="SUPFAM" id="SSF48452">
    <property type="entry name" value="TPR-like"/>
    <property type="match status" value="1"/>
</dbReference>
<dbReference type="PROSITE" id="PS50005">
    <property type="entry name" value="TPR"/>
    <property type="match status" value="2"/>
</dbReference>
<keyword evidence="2" id="KW-0802">TPR repeat</keyword>
<dbReference type="PANTHER" id="PTHR12788">
    <property type="entry name" value="PROTEIN-TYROSINE SULFOTRANSFERASE 2"/>
    <property type="match status" value="1"/>
</dbReference>
<dbReference type="SMART" id="SM00028">
    <property type="entry name" value="TPR"/>
    <property type="match status" value="6"/>
</dbReference>
<dbReference type="Gene3D" id="3.40.50.300">
    <property type="entry name" value="P-loop containing nucleotide triphosphate hydrolases"/>
    <property type="match status" value="1"/>
</dbReference>
<evidence type="ECO:0000313" key="3">
    <source>
        <dbReference type="EMBL" id="PLW70805.1"/>
    </source>
</evidence>
<reference evidence="3 4" key="1">
    <citation type="submission" date="2018-01" db="EMBL/GenBank/DDBJ databases">
        <title>The draft genome sequence of Halioglobus lutimaris HF004.</title>
        <authorList>
            <person name="Du Z.-J."/>
            <person name="Shi M.-J."/>
        </authorList>
    </citation>
    <scope>NUCLEOTIDE SEQUENCE [LARGE SCALE GENOMIC DNA]</scope>
    <source>
        <strain evidence="3 4">HF004</strain>
    </source>
</reference>
<dbReference type="Pfam" id="PF13469">
    <property type="entry name" value="Sulfotransfer_3"/>
    <property type="match status" value="1"/>
</dbReference>
<keyword evidence="4" id="KW-1185">Reference proteome</keyword>
<dbReference type="Gene3D" id="1.25.40.10">
    <property type="entry name" value="Tetratricopeptide repeat domain"/>
    <property type="match status" value="2"/>
</dbReference>
<dbReference type="InterPro" id="IPR027417">
    <property type="entry name" value="P-loop_NTPase"/>
</dbReference>
<feature type="repeat" description="TPR" evidence="2">
    <location>
        <begin position="169"/>
        <end position="202"/>
    </location>
</feature>
<dbReference type="AlphaFoldDB" id="A0A2N5X8J6"/>
<organism evidence="3 4">
    <name type="scientific">Pseudohalioglobus lutimaris</name>
    <dbReference type="NCBI Taxonomy" id="1737061"/>
    <lineage>
        <taxon>Bacteria</taxon>
        <taxon>Pseudomonadati</taxon>
        <taxon>Pseudomonadota</taxon>
        <taxon>Gammaproteobacteria</taxon>
        <taxon>Cellvibrionales</taxon>
        <taxon>Halieaceae</taxon>
        <taxon>Pseudohalioglobus</taxon>
    </lineage>
</organism>
<dbReference type="Proteomes" id="UP000235005">
    <property type="component" value="Unassembled WGS sequence"/>
</dbReference>